<comment type="caution">
    <text evidence="2">The sequence shown here is derived from an EMBL/GenBank/DDBJ whole genome shotgun (WGS) entry which is preliminary data.</text>
</comment>
<proteinExistence type="predicted"/>
<gene>
    <name evidence="2" type="ORF">H8K55_10715</name>
</gene>
<sequence length="316" mass="35861">MSRLPKFFIVVAAIFGMIVGSIFFYKNEKMVPIQAAPTSTVSQAAVTTSTSNAGDTGHTTMPTRSELSTDQITHEFYATKNMRIFMENAVKRPQEGGISMALQGMLLCRHRMELPKEIPFKAGMDSQVYAKRVNALRLTEHICQGLQEEDVTRQKEEVLRNLAEKQGDIRSNLWIELGSALRESKQSVISPQVKKFLSIKDPYLIDDLTQEIMLSQSGKAKVYWFDGEEFSGEQKDDMRNAIRLARCSFGDPCNQSNLNFAISCAQNGFCYDNVIDSVREVTYKNNPHGYARMLEYRQRLVDAIKREDIDAFIKKP</sequence>
<keyword evidence="1" id="KW-0812">Transmembrane</keyword>
<keyword evidence="3" id="KW-1185">Reference proteome</keyword>
<dbReference type="RefSeq" id="WP_186942098.1">
    <property type="nucleotide sequence ID" value="NZ_JACOGA010000009.1"/>
</dbReference>
<keyword evidence="1" id="KW-0472">Membrane</keyword>
<dbReference type="EMBL" id="JACOGA010000009">
    <property type="protein sequence ID" value="MBC3874063.1"/>
    <property type="molecule type" value="Genomic_DNA"/>
</dbReference>
<accession>A0ABR6YBQ6</accession>
<evidence type="ECO:0000256" key="1">
    <source>
        <dbReference type="SAM" id="Phobius"/>
    </source>
</evidence>
<dbReference type="Proteomes" id="UP000624279">
    <property type="component" value="Unassembled WGS sequence"/>
</dbReference>
<keyword evidence="1" id="KW-1133">Transmembrane helix</keyword>
<name>A0ABR6YBQ6_9BURK</name>
<reference evidence="2 3" key="1">
    <citation type="submission" date="2020-08" db="EMBL/GenBank/DDBJ databases">
        <title>Novel species isolated from subtropical streams in China.</title>
        <authorList>
            <person name="Lu H."/>
        </authorList>
    </citation>
    <scope>NUCLEOTIDE SEQUENCE [LARGE SCALE GENOMIC DNA]</scope>
    <source>
        <strain evidence="2 3">LX15W</strain>
    </source>
</reference>
<organism evidence="2 3">
    <name type="scientific">Undibacterium flavidum</name>
    <dbReference type="NCBI Taxonomy" id="2762297"/>
    <lineage>
        <taxon>Bacteria</taxon>
        <taxon>Pseudomonadati</taxon>
        <taxon>Pseudomonadota</taxon>
        <taxon>Betaproteobacteria</taxon>
        <taxon>Burkholderiales</taxon>
        <taxon>Oxalobacteraceae</taxon>
        <taxon>Undibacterium</taxon>
    </lineage>
</organism>
<evidence type="ECO:0000313" key="3">
    <source>
        <dbReference type="Proteomes" id="UP000624279"/>
    </source>
</evidence>
<protein>
    <submittedName>
        <fullName evidence="2">Uncharacterized protein</fullName>
    </submittedName>
</protein>
<feature type="transmembrane region" description="Helical" evidence="1">
    <location>
        <begin position="7"/>
        <end position="25"/>
    </location>
</feature>
<evidence type="ECO:0000313" key="2">
    <source>
        <dbReference type="EMBL" id="MBC3874063.1"/>
    </source>
</evidence>